<dbReference type="Gene3D" id="3.20.20.370">
    <property type="entry name" value="Glycoside hydrolase/deacetylase"/>
    <property type="match status" value="1"/>
</dbReference>
<accession>A0A813MEK9</accession>
<feature type="signal peptide" evidence="2">
    <location>
        <begin position="1"/>
        <end position="21"/>
    </location>
</feature>
<keyword evidence="1" id="KW-1133">Transmembrane helix</keyword>
<dbReference type="OrthoDB" id="504708at2759"/>
<dbReference type="PANTHER" id="PTHR45985">
    <property type="match status" value="1"/>
</dbReference>
<dbReference type="GO" id="GO:0005975">
    <property type="term" value="P:carbohydrate metabolic process"/>
    <property type="evidence" value="ECO:0007669"/>
    <property type="project" value="InterPro"/>
</dbReference>
<reference evidence="3" key="1">
    <citation type="submission" date="2021-02" db="EMBL/GenBank/DDBJ databases">
        <authorList>
            <person name="Nowell W R."/>
        </authorList>
    </citation>
    <scope>NUCLEOTIDE SEQUENCE</scope>
    <source>
        <strain evidence="3">Ploen Becks lab</strain>
    </source>
</reference>
<comment type="caution">
    <text evidence="3">The sequence shown here is derived from an EMBL/GenBank/DDBJ whole genome shotgun (WGS) entry which is preliminary data.</text>
</comment>
<evidence type="ECO:0000313" key="4">
    <source>
        <dbReference type="Proteomes" id="UP000663879"/>
    </source>
</evidence>
<keyword evidence="1" id="KW-0472">Membrane</keyword>
<dbReference type="InterPro" id="IPR052740">
    <property type="entry name" value="CE4"/>
</dbReference>
<organism evidence="3 4">
    <name type="scientific">Brachionus calyciflorus</name>
    <dbReference type="NCBI Taxonomy" id="104777"/>
    <lineage>
        <taxon>Eukaryota</taxon>
        <taxon>Metazoa</taxon>
        <taxon>Spiralia</taxon>
        <taxon>Gnathifera</taxon>
        <taxon>Rotifera</taxon>
        <taxon>Eurotatoria</taxon>
        <taxon>Monogononta</taxon>
        <taxon>Pseudotrocha</taxon>
        <taxon>Ploima</taxon>
        <taxon>Brachionidae</taxon>
        <taxon>Brachionus</taxon>
    </lineage>
</organism>
<proteinExistence type="predicted"/>
<evidence type="ECO:0000256" key="1">
    <source>
        <dbReference type="SAM" id="Phobius"/>
    </source>
</evidence>
<dbReference type="Proteomes" id="UP000663879">
    <property type="component" value="Unassembled WGS sequence"/>
</dbReference>
<dbReference type="InterPro" id="IPR011330">
    <property type="entry name" value="Glyco_hydro/deAcase_b/a-brl"/>
</dbReference>
<dbReference type="PANTHER" id="PTHR45985:SF3">
    <property type="entry name" value="CHITIN DEACETYLASE-LIKE 4"/>
    <property type="match status" value="1"/>
</dbReference>
<keyword evidence="2" id="KW-0732">Signal</keyword>
<feature type="chain" id="PRO_5033053738" evidence="2">
    <location>
        <begin position="22"/>
        <end position="472"/>
    </location>
</feature>
<dbReference type="SUPFAM" id="SSF88713">
    <property type="entry name" value="Glycoside hydrolase/deacetylase"/>
    <property type="match status" value="1"/>
</dbReference>
<keyword evidence="4" id="KW-1185">Reference proteome</keyword>
<sequence>MNNFYKILIFLVISFIHKCQFQEVDEKCKIGDNCILPTCNCDSAEIPIDLPKRYHLSDMPQLIILTIDDDKLDVKSYQIYRKLFENRFNPNNCSIKGTFFVSDSENKTSYCLTRNLFEKGHEIAISTVNYTCPHKRCSPFRDFIAWDYEEWSNQILNMRERLNKYAGIPKPAITGFRAPILEPASDMHYRIISSNKFLYDSSLILNTDDIIWPFTLNYKFNSYLSNNGPIHSYNGLWELPIPTYIDLDNENLKCLKLWEGHCKFDKSINGVAKFFRHHFLRAYYNNRAPIVFHLYGDWLKEYQIVNQTEIIPNVGYANKEKTKINIEKKEYRNLDGLIKFINDTLTHNKNVYFVTARQAIEWMKLLPRIQNENITNLLNEDLFENCNSGKMEYDGQCNVLKQYKPDYDTDESLILDDEDGDKLRDLLKIDHSKKSVLTDLQSEVLFVNSFVLYFVAGLGVLLVVVILDDRFF</sequence>
<dbReference type="EMBL" id="CAJNOC010000147">
    <property type="protein sequence ID" value="CAF0719393.1"/>
    <property type="molecule type" value="Genomic_DNA"/>
</dbReference>
<evidence type="ECO:0000256" key="2">
    <source>
        <dbReference type="SAM" id="SignalP"/>
    </source>
</evidence>
<dbReference type="AlphaFoldDB" id="A0A813MEK9"/>
<evidence type="ECO:0000313" key="3">
    <source>
        <dbReference type="EMBL" id="CAF0719393.1"/>
    </source>
</evidence>
<gene>
    <name evidence="3" type="ORF">OXX778_LOCUS2038</name>
</gene>
<keyword evidence="1" id="KW-0812">Transmembrane</keyword>
<protein>
    <submittedName>
        <fullName evidence="3">Uncharacterized protein</fullName>
    </submittedName>
</protein>
<name>A0A813MEK9_9BILA</name>
<feature type="transmembrane region" description="Helical" evidence="1">
    <location>
        <begin position="445"/>
        <end position="467"/>
    </location>
</feature>